<dbReference type="Pfam" id="PF00005">
    <property type="entry name" value="ABC_tran"/>
    <property type="match status" value="1"/>
</dbReference>
<accession>A0A2K4XES8</accession>
<evidence type="ECO:0000313" key="8">
    <source>
        <dbReference type="Proteomes" id="UP000238288"/>
    </source>
</evidence>
<dbReference type="InterPro" id="IPR015854">
    <property type="entry name" value="ABC_transpr_LolD-like"/>
</dbReference>
<dbReference type="Proteomes" id="UP000238288">
    <property type="component" value="Chromosome PCAR9b"/>
</dbReference>
<dbReference type="RefSeq" id="WP_104643935.1">
    <property type="nucleotide sequence ID" value="NZ_AQGW01000025.1"/>
</dbReference>
<evidence type="ECO:0000256" key="1">
    <source>
        <dbReference type="ARBA" id="ARBA00022448"/>
    </source>
</evidence>
<keyword evidence="3 7" id="KW-0067">ATP-binding</keyword>
<dbReference type="InterPro" id="IPR027417">
    <property type="entry name" value="P-loop_NTPase"/>
</dbReference>
<dbReference type="GeneID" id="93665535"/>
<evidence type="ECO:0000256" key="4">
    <source>
        <dbReference type="ARBA" id="ARBA00038388"/>
    </source>
</evidence>
<dbReference type="PANTHER" id="PTHR24220:SF86">
    <property type="entry name" value="ABC TRANSPORTER ABCH.1"/>
    <property type="match status" value="1"/>
</dbReference>
<dbReference type="GO" id="GO:0005524">
    <property type="term" value="F:ATP binding"/>
    <property type="evidence" value="ECO:0007669"/>
    <property type="project" value="UniProtKB-KW"/>
</dbReference>
<dbReference type="InterPro" id="IPR017871">
    <property type="entry name" value="ABC_transporter-like_CS"/>
</dbReference>
<dbReference type="GO" id="GO:1902495">
    <property type="term" value="C:transmembrane transporter complex"/>
    <property type="evidence" value="ECO:0007669"/>
    <property type="project" value="UniProtKB-ARBA"/>
</dbReference>
<reference evidence="7 8" key="2">
    <citation type="submission" date="2017-11" db="EMBL/GenBank/DDBJ databases">
        <authorList>
            <person name="Han C.G."/>
        </authorList>
    </citation>
    <scope>NUCLEOTIDE SEQUENCE [LARGE SCALE GENOMIC DNA]</scope>
    <source>
        <strain evidence="8">ATCC 43555</strain>
        <strain evidence="7">ATCC43555</strain>
    </source>
</reference>
<protein>
    <submittedName>
        <fullName evidence="6">ABC transport system ATP-binding protein</fullName>
    </submittedName>
    <submittedName>
        <fullName evidence="7">Uncharacterized ABC transporter ATP-binding protein YvrO</fullName>
        <ecNumber evidence="7">3.6.3.-</ecNumber>
    </submittedName>
</protein>
<dbReference type="EC" id="3.6.3.-" evidence="7"/>
<sequence>MEQLITLEQVSKSFSANAKPVLEDIDLTINDGESIAILGPSGSGKSTLLSIIGLLDEPTAGDYLLRSENITALTRKQKSLVRNAHIGWIFQNFNLIASMTVLENVVQPMRFNKAIKSSEYIDRAKEALNDVGLLDKHATTPDKLSGGQQQRVAIARALVNKPALILADEPTGNLDQATGDEVMALLQALCDKGSTLIVVTHDESVAQRCKRRIRILDGRIDYDGK</sequence>
<dbReference type="EMBL" id="LT965929">
    <property type="protein sequence ID" value="SOU42826.1"/>
    <property type="molecule type" value="Genomic_DNA"/>
</dbReference>
<comment type="similarity">
    <text evidence="4">Belongs to the ABC transporter superfamily. Macrolide exporter (TC 3.A.1.122) family.</text>
</comment>
<keyword evidence="1" id="KW-0813">Transport</keyword>
<dbReference type="GO" id="GO:0022857">
    <property type="term" value="F:transmembrane transporter activity"/>
    <property type="evidence" value="ECO:0007669"/>
    <property type="project" value="TreeGrafter"/>
</dbReference>
<organism evidence="7 8">
    <name type="scientific">Pseudoalteromonas carrageenovora IAM 12662</name>
    <dbReference type="NCBI Taxonomy" id="1314868"/>
    <lineage>
        <taxon>Bacteria</taxon>
        <taxon>Pseudomonadati</taxon>
        <taxon>Pseudomonadota</taxon>
        <taxon>Gammaproteobacteria</taxon>
        <taxon>Alteromonadales</taxon>
        <taxon>Pseudoalteromonadaceae</taxon>
        <taxon>Pseudoalteromonas</taxon>
    </lineage>
</organism>
<proteinExistence type="inferred from homology"/>
<name>A0A2K4XES8_PSEVC</name>
<dbReference type="CDD" id="cd03255">
    <property type="entry name" value="ABC_MJ0796_LolCDE_FtsE"/>
    <property type="match status" value="1"/>
</dbReference>
<evidence type="ECO:0000259" key="5">
    <source>
        <dbReference type="PROSITE" id="PS50893"/>
    </source>
</evidence>
<dbReference type="EMBL" id="AQGW01000025">
    <property type="protein sequence ID" value="MBE0384443.1"/>
    <property type="molecule type" value="Genomic_DNA"/>
</dbReference>
<dbReference type="AlphaFoldDB" id="A0A2K4XES8"/>
<dbReference type="InterPro" id="IPR017911">
    <property type="entry name" value="MacB-like_ATP-bd"/>
</dbReference>
<dbReference type="PROSITE" id="PS50893">
    <property type="entry name" value="ABC_TRANSPORTER_2"/>
    <property type="match status" value="1"/>
</dbReference>
<dbReference type="InterPro" id="IPR003439">
    <property type="entry name" value="ABC_transporter-like_ATP-bd"/>
</dbReference>
<dbReference type="GO" id="GO:0016887">
    <property type="term" value="F:ATP hydrolysis activity"/>
    <property type="evidence" value="ECO:0007669"/>
    <property type="project" value="InterPro"/>
</dbReference>
<keyword evidence="2" id="KW-0547">Nucleotide-binding</keyword>
<dbReference type="OrthoDB" id="6224429at2"/>
<dbReference type="Proteomes" id="UP000615003">
    <property type="component" value="Unassembled WGS sequence"/>
</dbReference>
<evidence type="ECO:0000313" key="9">
    <source>
        <dbReference type="Proteomes" id="UP000615003"/>
    </source>
</evidence>
<feature type="domain" description="ABC transporter" evidence="5">
    <location>
        <begin position="5"/>
        <end position="225"/>
    </location>
</feature>
<evidence type="ECO:0000313" key="6">
    <source>
        <dbReference type="EMBL" id="MBE0384443.1"/>
    </source>
</evidence>
<dbReference type="GO" id="GO:0005886">
    <property type="term" value="C:plasma membrane"/>
    <property type="evidence" value="ECO:0007669"/>
    <property type="project" value="TreeGrafter"/>
</dbReference>
<reference evidence="6 9" key="1">
    <citation type="submission" date="2015-06" db="EMBL/GenBank/DDBJ databases">
        <title>Genome sequence of Pseudoalteromonas carrageenovora.</title>
        <authorList>
            <person name="Xie B.-B."/>
            <person name="Rong J.-C."/>
            <person name="Qin Q.-L."/>
            <person name="Zhang Y.-Z."/>
        </authorList>
    </citation>
    <scope>NUCLEOTIDE SEQUENCE [LARGE SCALE GENOMIC DNA]</scope>
    <source>
        <strain evidence="6 9">IAM 12662</strain>
    </source>
</reference>
<dbReference type="SMART" id="SM00382">
    <property type="entry name" value="AAA"/>
    <property type="match status" value="1"/>
</dbReference>
<keyword evidence="7" id="KW-0378">Hydrolase</keyword>
<gene>
    <name evidence="7" type="primary">yvrO</name>
    <name evidence="7" type="ORF">PCAR9_B0353</name>
    <name evidence="6" type="ORF">PCARR_b0418</name>
</gene>
<evidence type="ECO:0000256" key="3">
    <source>
        <dbReference type="ARBA" id="ARBA00022840"/>
    </source>
</evidence>
<dbReference type="PANTHER" id="PTHR24220">
    <property type="entry name" value="IMPORT ATP-BINDING PROTEIN"/>
    <property type="match status" value="1"/>
</dbReference>
<keyword evidence="9" id="KW-1185">Reference proteome</keyword>
<dbReference type="Gene3D" id="3.40.50.300">
    <property type="entry name" value="P-loop containing nucleotide triphosphate hydrolases"/>
    <property type="match status" value="1"/>
</dbReference>
<dbReference type="SUPFAM" id="SSF52540">
    <property type="entry name" value="P-loop containing nucleoside triphosphate hydrolases"/>
    <property type="match status" value="1"/>
</dbReference>
<evidence type="ECO:0000256" key="2">
    <source>
        <dbReference type="ARBA" id="ARBA00022741"/>
    </source>
</evidence>
<evidence type="ECO:0000313" key="7">
    <source>
        <dbReference type="EMBL" id="SOU42826.1"/>
    </source>
</evidence>
<dbReference type="InterPro" id="IPR003593">
    <property type="entry name" value="AAA+_ATPase"/>
</dbReference>
<dbReference type="FunFam" id="3.40.50.300:FF:000032">
    <property type="entry name" value="Export ABC transporter ATP-binding protein"/>
    <property type="match status" value="1"/>
</dbReference>
<dbReference type="PROSITE" id="PS00211">
    <property type="entry name" value="ABC_TRANSPORTER_1"/>
    <property type="match status" value="1"/>
</dbReference>